<sequence>MTTQGQRDPQPEDRTPEGRAARARHATRGLPARALGWCVVVAVVAGGGWIVSRPHPGDWIPGLGPSSADAAKTPPVVGNPLPPSGTDQEGLTADRYFPAQRAVEMGAYKGRRNGARQGQDCAETLQTREPDPLQGSGCQGYVTVSFSAVDQPALLSSVTVLRFPDDASAAKAAQALRAGHGPAEALVFILPDASAAAVPVSATGRPVDPAKPADPGKVEAVGHFLTVTVSRFAESRTAAPSPSPSPTASGTTGTPETPPAPATTGATASGTPSAPAGPSQAQLLDLATRAVSFAAGAQFIWT</sequence>
<evidence type="ECO:0000256" key="1">
    <source>
        <dbReference type="SAM" id="MobiDB-lite"/>
    </source>
</evidence>
<feature type="transmembrane region" description="Helical" evidence="2">
    <location>
        <begin position="34"/>
        <end position="51"/>
    </location>
</feature>
<proteinExistence type="predicted"/>
<feature type="region of interest" description="Disordered" evidence="1">
    <location>
        <begin position="233"/>
        <end position="280"/>
    </location>
</feature>
<evidence type="ECO:0000313" key="4">
    <source>
        <dbReference type="Proteomes" id="UP000617734"/>
    </source>
</evidence>
<comment type="caution">
    <text evidence="3">The sequence shown here is derived from an EMBL/GenBank/DDBJ whole genome shotgun (WGS) entry which is preliminary data.</text>
</comment>
<name>A0A919FSZ2_9ACTN</name>
<gene>
    <name evidence="3" type="ORF">GCM10018781_33850</name>
</gene>
<dbReference type="GeneID" id="95353811"/>
<keyword evidence="2" id="KW-1133">Transmembrane helix</keyword>
<reference evidence="3" key="1">
    <citation type="journal article" date="2014" name="Int. J. Syst. Evol. Microbiol.">
        <title>Complete genome sequence of Corynebacterium casei LMG S-19264T (=DSM 44701T), isolated from a smear-ripened cheese.</title>
        <authorList>
            <consortium name="US DOE Joint Genome Institute (JGI-PGF)"/>
            <person name="Walter F."/>
            <person name="Albersmeier A."/>
            <person name="Kalinowski J."/>
            <person name="Ruckert C."/>
        </authorList>
    </citation>
    <scope>NUCLEOTIDE SEQUENCE</scope>
    <source>
        <strain evidence="3">JCM 4646</strain>
    </source>
</reference>
<reference evidence="3" key="2">
    <citation type="submission" date="2020-09" db="EMBL/GenBank/DDBJ databases">
        <authorList>
            <person name="Sun Q."/>
            <person name="Ohkuma M."/>
        </authorList>
    </citation>
    <scope>NUCLEOTIDE SEQUENCE</scope>
    <source>
        <strain evidence="3">JCM 4646</strain>
    </source>
</reference>
<accession>A0A919FSZ2</accession>
<keyword evidence="4" id="KW-1185">Reference proteome</keyword>
<dbReference type="EMBL" id="BNBO01000016">
    <property type="protein sequence ID" value="GHH71841.1"/>
    <property type="molecule type" value="Genomic_DNA"/>
</dbReference>
<protein>
    <submittedName>
        <fullName evidence="3">Uncharacterized protein</fullName>
    </submittedName>
</protein>
<dbReference type="AlphaFoldDB" id="A0A919FSZ2"/>
<dbReference type="RefSeq" id="WP_190211657.1">
    <property type="nucleotide sequence ID" value="NZ_BNBO01000016.1"/>
</dbReference>
<feature type="region of interest" description="Disordered" evidence="1">
    <location>
        <begin position="1"/>
        <end position="26"/>
    </location>
</feature>
<evidence type="ECO:0000313" key="3">
    <source>
        <dbReference type="EMBL" id="GHH71841.1"/>
    </source>
</evidence>
<keyword evidence="2" id="KW-0812">Transmembrane</keyword>
<feature type="compositionally biased region" description="Basic and acidic residues" evidence="1">
    <location>
        <begin position="9"/>
        <end position="20"/>
    </location>
</feature>
<evidence type="ECO:0000256" key="2">
    <source>
        <dbReference type="SAM" id="Phobius"/>
    </source>
</evidence>
<feature type="compositionally biased region" description="Low complexity" evidence="1">
    <location>
        <begin position="262"/>
        <end position="279"/>
    </location>
</feature>
<organism evidence="3 4">
    <name type="scientific">Kitasatospora indigofera</name>
    <dbReference type="NCBI Taxonomy" id="67307"/>
    <lineage>
        <taxon>Bacteria</taxon>
        <taxon>Bacillati</taxon>
        <taxon>Actinomycetota</taxon>
        <taxon>Actinomycetes</taxon>
        <taxon>Kitasatosporales</taxon>
        <taxon>Streptomycetaceae</taxon>
        <taxon>Kitasatospora</taxon>
    </lineage>
</organism>
<keyword evidence="2" id="KW-0472">Membrane</keyword>
<dbReference type="Proteomes" id="UP000617734">
    <property type="component" value="Unassembled WGS sequence"/>
</dbReference>
<feature type="compositionally biased region" description="Low complexity" evidence="1">
    <location>
        <begin position="246"/>
        <end position="255"/>
    </location>
</feature>